<dbReference type="OrthoDB" id="3759773at2759"/>
<sequence>MQNLDRDSAGLAAAHEELIEIDRSLLLILTGQPEPPKDKKAWAIHGSRVHRRNERRRLKAQIFVIRDLIRRRQDLWAVYNDCARPYLSHKGLPGLPREVLGIIVSQYDTNGPDRDYTEPVPNRGRDIIQDIQSIRLSCRQLNEEASRLLVPHVSIEMTTDSMEHLERVIAHPLIGPGVKCLRLILPYYPSEMADSRVVFKQIQIKREIRLWERTYQPEYHVEHRQLEIYDEPVTGGLKILGWNASQSPTSGKKLITSLDFYKDVMDNLTERYTVPFLKWEDYDYLKGDHVLTMEDVGFVRKLLVYLGTAGIKLTRLSIKPSAPKDLSGFKSDDDEKTALQALAENLQHFHFSTGMQKENKLRSGKELTAVSSFMSPLSRMPNLQVLAVDFEGMMKARARCTHYTPILSQTPQRPLKKLALRYVNIKGPAFGKFLANLKSSLDLVIYKCKMVDGTWRELMDTMKELADPARPSGKRLRLLEFTFPSGAEVDSLGSKHFGHIFGWGGRCRLQAGLQATARKG</sequence>
<dbReference type="Proteomes" id="UP000015530">
    <property type="component" value="Unassembled WGS sequence"/>
</dbReference>
<organism evidence="1 2">
    <name type="scientific">Colletotrichum gloeosporioides (strain Cg-14)</name>
    <name type="common">Anthracnose fungus</name>
    <name type="synonym">Glomerella cingulata</name>
    <dbReference type="NCBI Taxonomy" id="1237896"/>
    <lineage>
        <taxon>Eukaryota</taxon>
        <taxon>Fungi</taxon>
        <taxon>Dikarya</taxon>
        <taxon>Ascomycota</taxon>
        <taxon>Pezizomycotina</taxon>
        <taxon>Sordariomycetes</taxon>
        <taxon>Hypocreomycetidae</taxon>
        <taxon>Glomerellales</taxon>
        <taxon>Glomerellaceae</taxon>
        <taxon>Colletotrichum</taxon>
        <taxon>Colletotrichum gloeosporioides species complex</taxon>
    </lineage>
</organism>
<evidence type="ECO:0000313" key="1">
    <source>
        <dbReference type="EMBL" id="EQB48400.1"/>
    </source>
</evidence>
<comment type="caution">
    <text evidence="1">The sequence shown here is derived from an EMBL/GenBank/DDBJ whole genome shotgun (WGS) entry which is preliminary data.</text>
</comment>
<name>T0LJM2_COLGC</name>
<dbReference type="EMBL" id="AMYD01002633">
    <property type="protein sequence ID" value="EQB48400.1"/>
    <property type="molecule type" value="Genomic_DNA"/>
</dbReference>
<proteinExistence type="predicted"/>
<protein>
    <submittedName>
        <fullName evidence="1">Uncharacterized protein</fullName>
    </submittedName>
</protein>
<reference evidence="2" key="1">
    <citation type="journal article" date="2013" name="Mol. Plant Microbe Interact.">
        <title>Global aspects of pacC regulation of pathogenicity genes in Colletotrichum gloeosporioides as revealed by transcriptome analysis.</title>
        <authorList>
            <person name="Alkan N."/>
            <person name="Meng X."/>
            <person name="Friedlander G."/>
            <person name="Reuveni E."/>
            <person name="Sukno S."/>
            <person name="Sherman A."/>
            <person name="Thon M."/>
            <person name="Fluhr R."/>
            <person name="Prusky D."/>
        </authorList>
    </citation>
    <scope>NUCLEOTIDE SEQUENCE [LARGE SCALE GENOMIC DNA]</scope>
    <source>
        <strain evidence="2">Cg-14</strain>
    </source>
</reference>
<accession>T0LJM2</accession>
<evidence type="ECO:0000313" key="2">
    <source>
        <dbReference type="Proteomes" id="UP000015530"/>
    </source>
</evidence>
<dbReference type="STRING" id="1237896.T0LJM2"/>
<dbReference type="AlphaFoldDB" id="T0LJM2"/>
<dbReference type="HOGENOM" id="CLU_523730_0_0_1"/>
<gene>
    <name evidence="1" type="ORF">CGLO_12370</name>
</gene>